<reference evidence="2" key="1">
    <citation type="journal article" date="2016" name="Sci. Rep.">
        <title>Molecular characterization of firefly nuptial gifts: a multi-omics approach sheds light on postcopulatory sexual selection.</title>
        <authorList>
            <person name="Al-Wathiqui N."/>
            <person name="Fallon T.R."/>
            <person name="South A."/>
            <person name="Weng J.K."/>
            <person name="Lewis S.M."/>
        </authorList>
    </citation>
    <scope>NUCLEOTIDE SEQUENCE</scope>
</reference>
<protein>
    <submittedName>
        <fullName evidence="2">Uncharacterized protein</fullName>
    </submittedName>
</protein>
<dbReference type="EMBL" id="GEZM01097718">
    <property type="protein sequence ID" value="JAV54140.1"/>
    <property type="molecule type" value="Transcribed_RNA"/>
</dbReference>
<organism evidence="2">
    <name type="scientific">Photinus pyralis</name>
    <name type="common">Common eastern firefly</name>
    <name type="synonym">Lampyris pyralis</name>
    <dbReference type="NCBI Taxonomy" id="7054"/>
    <lineage>
        <taxon>Eukaryota</taxon>
        <taxon>Metazoa</taxon>
        <taxon>Ecdysozoa</taxon>
        <taxon>Arthropoda</taxon>
        <taxon>Hexapoda</taxon>
        <taxon>Insecta</taxon>
        <taxon>Pterygota</taxon>
        <taxon>Neoptera</taxon>
        <taxon>Endopterygota</taxon>
        <taxon>Coleoptera</taxon>
        <taxon>Polyphaga</taxon>
        <taxon>Elateriformia</taxon>
        <taxon>Elateroidea</taxon>
        <taxon>Lampyridae</taxon>
        <taxon>Lampyrinae</taxon>
        <taxon>Photinus</taxon>
    </lineage>
</organism>
<sequence>MVSHLGSNQRLCLGDDRFLGNLALRLGRLRRLGLLGGRSREFGLLGRRNGGRLLRGAGRSRGATATKHLLYLAGVVSSILLSHGGELISLLLGNASDLSSLGTNCIGGVLKVLVDQLLVGCVDERNEEGNGCGNDGESPVWDKLDEMVGNEGRNACSSRSTDVLNKENSLSLNNEEVDEFMDIANHAIDSSPRDGPIMAGPHLSSQAVAEDDLTSNLSGNCDSKSHERQLETPADHIEVPNGEDEGDNRSVCNSGGTRVLP</sequence>
<evidence type="ECO:0000313" key="2">
    <source>
        <dbReference type="EMBL" id="JAV54138.1"/>
    </source>
</evidence>
<evidence type="ECO:0000256" key="1">
    <source>
        <dbReference type="SAM" id="MobiDB-lite"/>
    </source>
</evidence>
<name>A0A1Y1K0Z9_PHOPY</name>
<accession>A0A1Y1K0Z9</accession>
<feature type="compositionally biased region" description="Basic and acidic residues" evidence="1">
    <location>
        <begin position="223"/>
        <end position="238"/>
    </location>
</feature>
<dbReference type="AlphaFoldDB" id="A0A1Y1K0Z9"/>
<proteinExistence type="predicted"/>
<dbReference type="EMBL" id="GEZM01097719">
    <property type="protein sequence ID" value="JAV54138.1"/>
    <property type="molecule type" value="Transcribed_RNA"/>
</dbReference>
<feature type="compositionally biased region" description="Polar residues" evidence="1">
    <location>
        <begin position="250"/>
        <end position="261"/>
    </location>
</feature>
<feature type="region of interest" description="Disordered" evidence="1">
    <location>
        <begin position="214"/>
        <end position="261"/>
    </location>
</feature>